<comment type="similarity">
    <text evidence="2 6">Belongs to the fungal hydrophobin family.</text>
</comment>
<organism evidence="7 8">
    <name type="scientific">Rhizopogon vesiculosus</name>
    <dbReference type="NCBI Taxonomy" id="180088"/>
    <lineage>
        <taxon>Eukaryota</taxon>
        <taxon>Fungi</taxon>
        <taxon>Dikarya</taxon>
        <taxon>Basidiomycota</taxon>
        <taxon>Agaricomycotina</taxon>
        <taxon>Agaricomycetes</taxon>
        <taxon>Agaricomycetidae</taxon>
        <taxon>Boletales</taxon>
        <taxon>Suillineae</taxon>
        <taxon>Rhizopogonaceae</taxon>
        <taxon>Rhizopogon</taxon>
    </lineage>
</organism>
<dbReference type="EMBL" id="LVVM01005421">
    <property type="protein sequence ID" value="OJA10622.1"/>
    <property type="molecule type" value="Genomic_DNA"/>
</dbReference>
<keyword evidence="4 6" id="KW-0964">Secreted</keyword>
<comment type="caution">
    <text evidence="7">The sequence shown here is derived from an EMBL/GenBank/DDBJ whole genome shotgun (WGS) entry which is preliminary data.</text>
</comment>
<keyword evidence="8" id="KW-1185">Reference proteome</keyword>
<feature type="chain" id="PRO_5013984680" description="Hydrophobin" evidence="6">
    <location>
        <begin position="26"/>
        <end position="112"/>
    </location>
</feature>
<evidence type="ECO:0000256" key="1">
    <source>
        <dbReference type="ARBA" id="ARBA00004191"/>
    </source>
</evidence>
<evidence type="ECO:0000256" key="2">
    <source>
        <dbReference type="ARBA" id="ARBA00010446"/>
    </source>
</evidence>
<dbReference type="Pfam" id="PF01185">
    <property type="entry name" value="Hydrophobin"/>
    <property type="match status" value="1"/>
</dbReference>
<gene>
    <name evidence="7" type="ORF">AZE42_05701</name>
</gene>
<dbReference type="CDD" id="cd23507">
    <property type="entry name" value="hydrophobin_I"/>
    <property type="match status" value="1"/>
</dbReference>
<dbReference type="OrthoDB" id="4225815at2759"/>
<dbReference type="AlphaFoldDB" id="A0A1J8PNB6"/>
<proteinExistence type="inferred from homology"/>
<evidence type="ECO:0000256" key="4">
    <source>
        <dbReference type="ARBA" id="ARBA00022525"/>
    </source>
</evidence>
<sequence length="112" mass="11576">MFVRLLSITSLAILAIATPRPLARGDSSQCNTGSIQCCQKTETVDEYNSLAPLLGLLPIIGNIPGDIGLGCSPISVVGLGQGSSCTQEPVCCSNQQYNGLINVGCSPINLNP</sequence>
<dbReference type="GO" id="GO:0009277">
    <property type="term" value="C:fungal-type cell wall"/>
    <property type="evidence" value="ECO:0007669"/>
    <property type="project" value="InterPro"/>
</dbReference>
<comment type="subcellular location">
    <subcellularLocation>
        <location evidence="1 6">Secreted</location>
        <location evidence="1 6">Cell wall</location>
    </subcellularLocation>
</comment>
<evidence type="ECO:0000313" key="7">
    <source>
        <dbReference type="EMBL" id="OJA10622.1"/>
    </source>
</evidence>
<dbReference type="Proteomes" id="UP000183567">
    <property type="component" value="Unassembled WGS sequence"/>
</dbReference>
<reference evidence="7 8" key="1">
    <citation type="submission" date="2016-03" db="EMBL/GenBank/DDBJ databases">
        <title>Comparative genomics of the ectomycorrhizal sister species Rhizopogon vinicolor and Rhizopogon vesiculosus (Basidiomycota: Boletales) reveals a divergence of the mating type B locus.</title>
        <authorList>
            <person name="Mujic A.B."/>
            <person name="Kuo A."/>
            <person name="Tritt A."/>
            <person name="Lipzen A."/>
            <person name="Chen C."/>
            <person name="Johnson J."/>
            <person name="Sharma A."/>
            <person name="Barry K."/>
            <person name="Grigoriev I.V."/>
            <person name="Spatafora J.W."/>
        </authorList>
    </citation>
    <scope>NUCLEOTIDE SEQUENCE [LARGE SCALE GENOMIC DNA]</scope>
    <source>
        <strain evidence="7 8">AM-OR11-056</strain>
    </source>
</reference>
<evidence type="ECO:0000256" key="6">
    <source>
        <dbReference type="RuleBase" id="RU365009"/>
    </source>
</evidence>
<feature type="signal peptide" evidence="6">
    <location>
        <begin position="1"/>
        <end position="25"/>
    </location>
</feature>
<dbReference type="InterPro" id="IPR001338">
    <property type="entry name" value="Class_I_Hydrophobin"/>
</dbReference>
<accession>A0A1J8PNB6</accession>
<evidence type="ECO:0000256" key="5">
    <source>
        <dbReference type="ARBA" id="ARBA00023157"/>
    </source>
</evidence>
<name>A0A1J8PNB6_9AGAM</name>
<keyword evidence="5 6" id="KW-1015">Disulfide bond</keyword>
<keyword evidence="3 6" id="KW-0134">Cell wall</keyword>
<evidence type="ECO:0000313" key="8">
    <source>
        <dbReference type="Proteomes" id="UP000183567"/>
    </source>
</evidence>
<keyword evidence="6" id="KW-0732">Signal</keyword>
<dbReference type="GO" id="GO:0005199">
    <property type="term" value="F:structural constituent of cell wall"/>
    <property type="evidence" value="ECO:0007669"/>
    <property type="project" value="InterPro"/>
</dbReference>
<dbReference type="STRING" id="180088.A0A1J8PNB6"/>
<evidence type="ECO:0000256" key="3">
    <source>
        <dbReference type="ARBA" id="ARBA00022512"/>
    </source>
</evidence>
<protein>
    <recommendedName>
        <fullName evidence="6">Hydrophobin</fullName>
    </recommendedName>
</protein>
<dbReference type="SMART" id="SM00075">
    <property type="entry name" value="HYDRO"/>
    <property type="match status" value="1"/>
</dbReference>